<evidence type="ECO:0000313" key="3">
    <source>
        <dbReference type="Proteomes" id="UP000000582"/>
    </source>
</evidence>
<feature type="transmembrane region" description="Helical" evidence="1">
    <location>
        <begin position="83"/>
        <end position="104"/>
    </location>
</feature>
<feature type="transmembrane region" description="Helical" evidence="1">
    <location>
        <begin position="7"/>
        <end position="28"/>
    </location>
</feature>
<accession>Q8NPX3</accession>
<dbReference type="BioCyc" id="CORYNE:G18NG-11280-MONOMER"/>
<protein>
    <submittedName>
        <fullName evidence="2">ABC-type transporter, permease components</fullName>
    </submittedName>
</protein>
<feature type="transmembrane region" description="Helical" evidence="1">
    <location>
        <begin position="191"/>
        <end position="210"/>
    </location>
</feature>
<dbReference type="PATRIC" id="fig|196627.13.peg.1646"/>
<dbReference type="AlphaFoldDB" id="Q8NPX3"/>
<dbReference type="STRING" id="196627.cg1904"/>
<dbReference type="OrthoDB" id="4424153at2"/>
<evidence type="ECO:0000256" key="1">
    <source>
        <dbReference type="SAM" id="Phobius"/>
    </source>
</evidence>
<keyword evidence="3" id="KW-1185">Reference proteome</keyword>
<dbReference type="eggNOG" id="ENOG5031IUS">
    <property type="taxonomic scope" value="Bacteria"/>
</dbReference>
<keyword evidence="1" id="KW-0472">Membrane</keyword>
<gene>
    <name evidence="2" type="ordered locus">Cgl1688</name>
</gene>
<name>Q8NPX3_CORGL</name>
<feature type="transmembrane region" description="Helical" evidence="1">
    <location>
        <begin position="40"/>
        <end position="62"/>
    </location>
</feature>
<dbReference type="KEGG" id="cgb:cg1904"/>
<feature type="transmembrane region" description="Helical" evidence="1">
    <location>
        <begin position="313"/>
        <end position="332"/>
    </location>
</feature>
<proteinExistence type="predicted"/>
<evidence type="ECO:0000313" key="2">
    <source>
        <dbReference type="EMBL" id="BAB99081.1"/>
    </source>
</evidence>
<keyword evidence="1" id="KW-0812">Transmembrane</keyword>
<accession>Q6M4T8</accession>
<sequence>MQINKVIKFAILLAVVLGISFSTVSWVFDQYKLNANDYSPISSFVWNLIFIIGLSTLVEKFLPLLSISKLEWIYHVRPLGQLSFGRFSPILQLSVFALFGLLVGAANGHFWIWLMISLLARLVTGLFKRKSIPNLLSAGRRKILSEASLNVLDSALVADSTTVAHLKWIDRPPTGNYLILTFRRFLRRPHIALTMLVVISFTFSFSNVFGNFTPCLFFLLWSILGADVARCADFSKLKGPNHLKVVTLIVHGLFALAIMLIITGTIQMLPYGILILPSILWTGIVRSRARRVDQITYIDSGVIGPISPEIIKFYLSGLLPTVVVSIIIVSLLN</sequence>
<dbReference type="HOGENOM" id="CLU_823132_0_0_11"/>
<organism evidence="2 3">
    <name type="scientific">Corynebacterium glutamicum (strain ATCC 13032 / DSM 20300 / JCM 1318 / BCRC 11384 / CCUG 27702 / LMG 3730 / NBRC 12168 / NCIMB 10025 / NRRL B-2784 / 534)</name>
    <dbReference type="NCBI Taxonomy" id="196627"/>
    <lineage>
        <taxon>Bacteria</taxon>
        <taxon>Bacillati</taxon>
        <taxon>Actinomycetota</taxon>
        <taxon>Actinomycetes</taxon>
        <taxon>Mycobacteriales</taxon>
        <taxon>Corynebacteriaceae</taxon>
        <taxon>Corynebacterium</taxon>
    </lineage>
</organism>
<dbReference type="RefSeq" id="WP_011014541.1">
    <property type="nucleotide sequence ID" value="NC_006958.1"/>
</dbReference>
<feature type="transmembrane region" description="Helical" evidence="1">
    <location>
        <begin position="245"/>
        <end position="262"/>
    </location>
</feature>
<dbReference type="EMBL" id="BA000036">
    <property type="protein sequence ID" value="BAB99081.1"/>
    <property type="molecule type" value="Genomic_DNA"/>
</dbReference>
<keyword evidence="1" id="KW-1133">Transmembrane helix</keyword>
<reference evidence="3" key="1">
    <citation type="journal article" date="2003" name="Appl. Microbiol. Biotechnol.">
        <title>The Corynebacterium glutamicum genome: features and impacts on biotechnological processes.</title>
        <authorList>
            <person name="Ikeda M."/>
            <person name="Nakagawa S."/>
        </authorList>
    </citation>
    <scope>NUCLEOTIDE SEQUENCE [LARGE SCALE GENOMIC DNA]</scope>
    <source>
        <strain evidence="3">ATCC 13032 / DSM 20300 / BCRC 11384 / JCM 1318 / LMG 3730 / NCIMB 10025</strain>
    </source>
</reference>
<dbReference type="Proteomes" id="UP000000582">
    <property type="component" value="Chromosome"/>
</dbReference>
<dbReference type="KEGG" id="cgl:Cgl1688"/>